<evidence type="ECO:0000256" key="10">
    <source>
        <dbReference type="PIRSR" id="PIRSR604809-50"/>
    </source>
</evidence>
<dbReference type="EC" id="6.3.1.2" evidence="14"/>
<dbReference type="PROSITE" id="PS00180">
    <property type="entry name" value="GLNA_1"/>
    <property type="match status" value="1"/>
</dbReference>
<keyword evidence="3 13" id="KW-0963">Cytoplasm</keyword>
<feature type="binding site" evidence="7">
    <location>
        <begin position="252"/>
        <end position="253"/>
    </location>
    <ligand>
        <name>L-glutamate</name>
        <dbReference type="ChEBI" id="CHEBI:29985"/>
    </ligand>
</feature>
<comment type="cofactor">
    <cofactor evidence="9">
        <name>Mg(2+)</name>
        <dbReference type="ChEBI" id="CHEBI:18420"/>
    </cofactor>
    <text evidence="9">Binds 2 Mg(2+) ions per subunit.</text>
</comment>
<comment type="catalytic activity">
    <reaction evidence="14">
        <text>L-glutamate + NH4(+) + ATP = L-glutamine + ADP + phosphate + H(+)</text>
        <dbReference type="Rhea" id="RHEA:16169"/>
        <dbReference type="ChEBI" id="CHEBI:15378"/>
        <dbReference type="ChEBI" id="CHEBI:28938"/>
        <dbReference type="ChEBI" id="CHEBI:29985"/>
        <dbReference type="ChEBI" id="CHEBI:30616"/>
        <dbReference type="ChEBI" id="CHEBI:43474"/>
        <dbReference type="ChEBI" id="CHEBI:58359"/>
        <dbReference type="ChEBI" id="CHEBI:456216"/>
        <dbReference type="EC" id="6.3.1.2"/>
    </reaction>
</comment>
<feature type="binding site" evidence="9">
    <location>
        <position position="125"/>
    </location>
    <ligand>
        <name>Mg(2+)</name>
        <dbReference type="ChEBI" id="CHEBI:18420"/>
        <label>1</label>
    </ligand>
</feature>
<dbReference type="InterPro" id="IPR004809">
    <property type="entry name" value="Gln_synth_I"/>
</dbReference>
<comment type="similarity">
    <text evidence="2 11 12">Belongs to the glutamine synthetase family.</text>
</comment>
<dbReference type="SUPFAM" id="SSF55931">
    <property type="entry name" value="Glutamine synthetase/guanido kinase"/>
    <property type="match status" value="1"/>
</dbReference>
<dbReference type="InterPro" id="IPR008146">
    <property type="entry name" value="Gln_synth_cat_dom"/>
</dbReference>
<dbReference type="SUPFAM" id="SSF54368">
    <property type="entry name" value="Glutamine synthetase, N-terminal domain"/>
    <property type="match status" value="1"/>
</dbReference>
<dbReference type="AlphaFoldDB" id="Q9Y9Z7"/>
<dbReference type="GO" id="GO:0016020">
    <property type="term" value="C:membrane"/>
    <property type="evidence" value="ECO:0007669"/>
    <property type="project" value="TreeGrafter"/>
</dbReference>
<dbReference type="GO" id="GO:0004356">
    <property type="term" value="F:glutamine synthetase activity"/>
    <property type="evidence" value="ECO:0007669"/>
    <property type="project" value="UniProtKB-EC"/>
</dbReference>
<dbReference type="InterPro" id="IPR027303">
    <property type="entry name" value="Gln_synth_gly_rich_site"/>
</dbReference>
<feature type="binding site" evidence="7">
    <location>
        <position position="310"/>
    </location>
    <ligand>
        <name>L-glutamate</name>
        <dbReference type="ChEBI" id="CHEBI:29985"/>
    </ligand>
</feature>
<evidence type="ECO:0000256" key="7">
    <source>
        <dbReference type="PIRSR" id="PIRSR604809-1"/>
    </source>
</evidence>
<feature type="modified residue" description="O-AMP-tyrosine" evidence="10">
    <location>
        <position position="387"/>
    </location>
</feature>
<dbReference type="InterPro" id="IPR027302">
    <property type="entry name" value="Gln_synth_N_conserv_site"/>
</dbReference>
<dbReference type="InterPro" id="IPR008147">
    <property type="entry name" value="Gln_synt_N"/>
</dbReference>
<feature type="binding site" evidence="7">
    <location>
        <position position="349"/>
    </location>
    <ligand>
        <name>L-glutamate</name>
        <dbReference type="ChEBI" id="CHEBI:29985"/>
    </ligand>
</feature>
<dbReference type="NCBIfam" id="TIGR00653">
    <property type="entry name" value="GlnA"/>
    <property type="match status" value="1"/>
</dbReference>
<protein>
    <recommendedName>
        <fullName evidence="14">Glutamine synthetase</fullName>
        <ecNumber evidence="14">6.3.1.2</ecNumber>
    </recommendedName>
</protein>
<accession>Q9Y9Z7</accession>
<keyword evidence="9" id="KW-0460">Magnesium</keyword>
<gene>
    <name evidence="16" type="primary">glnA</name>
    <name evidence="16" type="ordered locus">APE_2142.1</name>
</gene>
<dbReference type="eggNOG" id="arCOG01909">
    <property type="taxonomic scope" value="Archaea"/>
</dbReference>
<dbReference type="InterPro" id="IPR036651">
    <property type="entry name" value="Gln_synt_N_sf"/>
</dbReference>
<evidence type="ECO:0000256" key="13">
    <source>
        <dbReference type="RuleBase" id="RU000385"/>
    </source>
</evidence>
<evidence type="ECO:0000256" key="6">
    <source>
        <dbReference type="ARBA" id="ARBA00022840"/>
    </source>
</evidence>
<evidence type="ECO:0000256" key="8">
    <source>
        <dbReference type="PIRSR" id="PIRSR604809-2"/>
    </source>
</evidence>
<dbReference type="GO" id="GO:0046872">
    <property type="term" value="F:metal ion binding"/>
    <property type="evidence" value="ECO:0007669"/>
    <property type="project" value="UniProtKB-KW"/>
</dbReference>
<keyword evidence="5 8" id="KW-0547">Nucleotide-binding</keyword>
<feature type="binding site" evidence="9">
    <location>
        <position position="207"/>
    </location>
    <ligand>
        <name>Mg(2+)</name>
        <dbReference type="ChEBI" id="CHEBI:18420"/>
        <label>1</label>
    </ligand>
</feature>
<evidence type="ECO:0000256" key="14">
    <source>
        <dbReference type="RuleBase" id="RU004356"/>
    </source>
</evidence>
<dbReference type="PANTHER" id="PTHR43407">
    <property type="entry name" value="GLUTAMINE SYNTHETASE"/>
    <property type="match status" value="1"/>
</dbReference>
<name>Q9Y9Z7_AERPE</name>
<evidence type="ECO:0000259" key="15">
    <source>
        <dbReference type="PROSITE" id="PS51987"/>
    </source>
</evidence>
<keyword evidence="9" id="KW-0479">Metal-binding</keyword>
<dbReference type="EnsemblBacteria" id="BAA81153">
    <property type="protein sequence ID" value="BAA81153"/>
    <property type="gene ID" value="APE_2142.1"/>
</dbReference>
<evidence type="ECO:0000256" key="5">
    <source>
        <dbReference type="ARBA" id="ARBA00022741"/>
    </source>
</evidence>
<dbReference type="Pfam" id="PF00120">
    <property type="entry name" value="Gln-synt_C"/>
    <property type="match status" value="1"/>
</dbReference>
<dbReference type="GO" id="GO:0005524">
    <property type="term" value="F:ATP binding"/>
    <property type="evidence" value="ECO:0007669"/>
    <property type="project" value="UniProtKB-KW"/>
</dbReference>
<feature type="binding site" evidence="9">
    <location>
        <position position="200"/>
    </location>
    <ligand>
        <name>Mg(2+)</name>
        <dbReference type="ChEBI" id="CHEBI:18420"/>
        <label>1</label>
    </ligand>
</feature>
<dbReference type="GO" id="GO:0019740">
    <property type="term" value="P:nitrogen utilization"/>
    <property type="evidence" value="ECO:0007669"/>
    <property type="project" value="TreeGrafter"/>
</dbReference>
<feature type="binding site" evidence="8">
    <location>
        <position position="328"/>
    </location>
    <ligand>
        <name>ATP</name>
        <dbReference type="ChEBI" id="CHEBI:30616"/>
    </ligand>
</feature>
<evidence type="ECO:0000256" key="11">
    <source>
        <dbReference type="PROSITE-ProRule" id="PRU01331"/>
    </source>
</evidence>
<dbReference type="PROSITE" id="PS00181">
    <property type="entry name" value="GLNA_ATP"/>
    <property type="match status" value="1"/>
</dbReference>
<evidence type="ECO:0000256" key="2">
    <source>
        <dbReference type="ARBA" id="ARBA00009897"/>
    </source>
</evidence>
<keyword evidence="17" id="KW-1185">Reference proteome</keyword>
<feature type="binding site" evidence="7">
    <location>
        <position position="316"/>
    </location>
    <ligand>
        <name>L-glutamate</name>
        <dbReference type="ChEBI" id="CHEBI:29985"/>
    </ligand>
</feature>
<proteinExistence type="inferred from homology"/>
<dbReference type="Gene3D" id="3.10.20.70">
    <property type="entry name" value="Glutamine synthetase, N-terminal domain"/>
    <property type="match status" value="1"/>
</dbReference>
<organism evidence="16 17">
    <name type="scientific">Aeropyrum pernix (strain ATCC 700893 / DSM 11879 / JCM 9820 / NBRC 100138 / K1)</name>
    <dbReference type="NCBI Taxonomy" id="272557"/>
    <lineage>
        <taxon>Archaea</taxon>
        <taxon>Thermoproteota</taxon>
        <taxon>Thermoprotei</taxon>
        <taxon>Desulfurococcales</taxon>
        <taxon>Desulfurococcaceae</taxon>
        <taxon>Aeropyrum</taxon>
    </lineage>
</organism>
<dbReference type="GO" id="GO:0006542">
    <property type="term" value="P:glutamine biosynthetic process"/>
    <property type="evidence" value="ECO:0007669"/>
    <property type="project" value="InterPro"/>
</dbReference>
<dbReference type="SMART" id="SM01230">
    <property type="entry name" value="Gln-synt_C"/>
    <property type="match status" value="1"/>
</dbReference>
<dbReference type="EMBL" id="BA000002">
    <property type="protein sequence ID" value="BAA81153.2"/>
    <property type="molecule type" value="Genomic_DNA"/>
</dbReference>
<evidence type="ECO:0000256" key="3">
    <source>
        <dbReference type="ARBA" id="ARBA00022490"/>
    </source>
</evidence>
<dbReference type="PROSITE" id="PS51987">
    <property type="entry name" value="GS_CATALYTIC"/>
    <property type="match status" value="1"/>
</dbReference>
<evidence type="ECO:0000256" key="1">
    <source>
        <dbReference type="ARBA" id="ARBA00004496"/>
    </source>
</evidence>
<dbReference type="Pfam" id="PF03951">
    <property type="entry name" value="Gln-synt_N"/>
    <property type="match status" value="1"/>
</dbReference>
<evidence type="ECO:0000256" key="9">
    <source>
        <dbReference type="PIRSR" id="PIRSR604809-3"/>
    </source>
</evidence>
<dbReference type="InterPro" id="IPR014746">
    <property type="entry name" value="Gln_synth/guanido_kin_cat_dom"/>
</dbReference>
<dbReference type="STRING" id="272557.APE_2142.1"/>
<feature type="binding site" evidence="9">
    <location>
        <position position="257"/>
    </location>
    <ligand>
        <name>Mg(2+)</name>
        <dbReference type="ChEBI" id="CHEBI:18420"/>
        <label>1</label>
    </ligand>
</feature>
<dbReference type="PATRIC" id="fig|272557.25.peg.1425"/>
<dbReference type="KEGG" id="ape:APE_2142.1"/>
<feature type="binding site" evidence="8">
    <location>
        <begin position="259"/>
        <end position="261"/>
    </location>
    <ligand>
        <name>ATP</name>
        <dbReference type="ChEBI" id="CHEBI:30616"/>
    </ligand>
</feature>
<sequence length="458" mass="51204">MPETGPQRDKDGQREGRVLVHYTDIAGYLRQVEVPLRNVEKEFVASFDGSSVYGFTPVEDSDLLLKHVPETLVSVPWRSGLWRVIATVYNATRERSPRDPRLAAETAEKIMSSMGYRVKAGAEIEFFIFDKIGVDVLNPARGLGYIVESREQPGGQDGIFGQVKKSYHMPEPPDSLLDYRLMLTETLQRFKVDVAVSHHEVAVSQVEVSIGSRTSLARLGDDIMTVKWVSKVLARMDGRVATFMPKPIFGDNGSGMHIHLSLWSPGGENLFAGHGDSDLSETALHFIAGILEHARSLSAILSPTTNSYRRLVAGYEAPVYVAWGWRNRSAMIRIPASAGNIDAVRIEVRSPDPTANPYLALAALFMAGLDGVKKKLAPPDPYEGNLYKISPEELREKGIKTLPRNLDEALDELESDNDYLKPAFTREMLESYIEVKRKESEDTRLYPHPIEVYKYLNL</sequence>
<feature type="binding site" evidence="9">
    <location>
        <position position="347"/>
    </location>
    <ligand>
        <name>Mg(2+)</name>
        <dbReference type="ChEBI" id="CHEBI:18420"/>
        <label>1</label>
    </ligand>
</feature>
<evidence type="ECO:0000313" key="17">
    <source>
        <dbReference type="Proteomes" id="UP000002518"/>
    </source>
</evidence>
<dbReference type="PANTHER" id="PTHR43407:SF1">
    <property type="entry name" value="LENGSIN"/>
    <property type="match status" value="1"/>
</dbReference>
<dbReference type="PIR" id="A72521">
    <property type="entry name" value="A72521"/>
</dbReference>
<keyword evidence="6 8" id="KW-0067">ATP-binding</keyword>
<comment type="subcellular location">
    <subcellularLocation>
        <location evidence="1 13">Cytoplasm</location>
    </subcellularLocation>
</comment>
<feature type="domain" description="GS catalytic" evidence="15">
    <location>
        <begin position="100"/>
        <end position="458"/>
    </location>
</feature>
<dbReference type="Gene3D" id="3.30.590.10">
    <property type="entry name" value="Glutamine synthetase/guanido kinase, catalytic domain"/>
    <property type="match status" value="1"/>
</dbReference>
<keyword evidence="10" id="KW-0597">Phosphoprotein</keyword>
<reference evidence="16 17" key="1">
    <citation type="journal article" date="1999" name="DNA Res.">
        <title>Complete genome sequence of an aerobic hyper-thermophilic crenarchaeon, Aeropyrum pernix K1.</title>
        <authorList>
            <person name="Kawarabayasi Y."/>
            <person name="Hino Y."/>
            <person name="Horikawa H."/>
            <person name="Yamazaki S."/>
            <person name="Haikawa Y."/>
            <person name="Jin-no K."/>
            <person name="Takahashi M."/>
            <person name="Sekine M."/>
            <person name="Baba S."/>
            <person name="Ankai A."/>
            <person name="Kosugi H."/>
            <person name="Hosoyama A."/>
            <person name="Fukui S."/>
            <person name="Nagai Y."/>
            <person name="Nishijima K."/>
            <person name="Nakazawa H."/>
            <person name="Takamiya M."/>
            <person name="Masuda S."/>
            <person name="Funahashi T."/>
            <person name="Tanaka T."/>
            <person name="Kudoh Y."/>
            <person name="Yamazaki J."/>
            <person name="Kushida N."/>
            <person name="Oguchi A."/>
            <person name="Aoki K."/>
            <person name="Kubota K."/>
            <person name="Nakamura Y."/>
            <person name="Nomura N."/>
            <person name="Sako Y."/>
            <person name="Kikuchi H."/>
        </authorList>
    </citation>
    <scope>NUCLEOTIDE SEQUENCE [LARGE SCALE GENOMIC DNA]</scope>
    <source>
        <strain evidence="17">ATCC 700893 / DSM 11879 / JCM 9820 / NBRC 100138 / K1</strain>
    </source>
</reference>
<evidence type="ECO:0000256" key="12">
    <source>
        <dbReference type="RuleBase" id="RU000384"/>
    </source>
</evidence>
<feature type="binding site" evidence="9">
    <location>
        <position position="123"/>
    </location>
    <ligand>
        <name>Mg(2+)</name>
        <dbReference type="ChEBI" id="CHEBI:18420"/>
        <label>1</label>
    </ligand>
</feature>
<dbReference type="GO" id="GO:0005737">
    <property type="term" value="C:cytoplasm"/>
    <property type="evidence" value="ECO:0007669"/>
    <property type="project" value="UniProtKB-SubCell"/>
</dbReference>
<evidence type="ECO:0000256" key="4">
    <source>
        <dbReference type="ARBA" id="ARBA00022598"/>
    </source>
</evidence>
<feature type="binding site" evidence="7">
    <location>
        <position position="328"/>
    </location>
    <ligand>
        <name>L-glutamate</name>
        <dbReference type="ChEBI" id="CHEBI:29985"/>
    </ligand>
</feature>
<dbReference type="Proteomes" id="UP000002518">
    <property type="component" value="Chromosome"/>
</dbReference>
<evidence type="ECO:0000313" key="16">
    <source>
        <dbReference type="EMBL" id="BAA81153.2"/>
    </source>
</evidence>
<keyword evidence="4 14" id="KW-0436">Ligase</keyword>